<feature type="compositionally biased region" description="Polar residues" evidence="1">
    <location>
        <begin position="396"/>
        <end position="411"/>
    </location>
</feature>
<proteinExistence type="predicted"/>
<gene>
    <name evidence="2" type="ORF">BJX67DRAFT_209646</name>
</gene>
<comment type="caution">
    <text evidence="2">The sequence shown here is derived from an EMBL/GenBank/DDBJ whole genome shotgun (WGS) entry which is preliminary data.</text>
</comment>
<accession>A0ABR4M233</accession>
<feature type="region of interest" description="Disordered" evidence="1">
    <location>
        <begin position="351"/>
        <end position="475"/>
    </location>
</feature>
<feature type="compositionally biased region" description="Polar residues" evidence="1">
    <location>
        <begin position="362"/>
        <end position="374"/>
    </location>
</feature>
<feature type="compositionally biased region" description="Polar residues" evidence="1">
    <location>
        <begin position="462"/>
        <end position="475"/>
    </location>
</feature>
<evidence type="ECO:0000313" key="3">
    <source>
        <dbReference type="Proteomes" id="UP001610432"/>
    </source>
</evidence>
<feature type="region of interest" description="Disordered" evidence="1">
    <location>
        <begin position="256"/>
        <end position="337"/>
    </location>
</feature>
<feature type="compositionally biased region" description="Low complexity" evidence="1">
    <location>
        <begin position="274"/>
        <end position="289"/>
    </location>
</feature>
<dbReference type="GeneID" id="98140629"/>
<reference evidence="2 3" key="1">
    <citation type="submission" date="2024-07" db="EMBL/GenBank/DDBJ databases">
        <title>Section-level genome sequencing and comparative genomics of Aspergillus sections Usti and Cavernicolus.</title>
        <authorList>
            <consortium name="Lawrence Berkeley National Laboratory"/>
            <person name="Nybo J.L."/>
            <person name="Vesth T.C."/>
            <person name="Theobald S."/>
            <person name="Frisvad J.C."/>
            <person name="Larsen T.O."/>
            <person name="Kjaerboelling I."/>
            <person name="Rothschild-Mancinelli K."/>
            <person name="Lyhne E.K."/>
            <person name="Kogle M.E."/>
            <person name="Barry K."/>
            <person name="Clum A."/>
            <person name="Na H."/>
            <person name="Ledsgaard L."/>
            <person name="Lin J."/>
            <person name="Lipzen A."/>
            <person name="Kuo A."/>
            <person name="Riley R."/>
            <person name="Mondo S."/>
            <person name="Labutti K."/>
            <person name="Haridas S."/>
            <person name="Pangalinan J."/>
            <person name="Salamov A.A."/>
            <person name="Simmons B.A."/>
            <person name="Magnuson J.K."/>
            <person name="Chen J."/>
            <person name="Drula E."/>
            <person name="Henrissat B."/>
            <person name="Wiebenga A."/>
            <person name="Lubbers R.J."/>
            <person name="Gomes A.C."/>
            <person name="Macurrencykelacurrency M.R."/>
            <person name="Stajich J."/>
            <person name="Grigoriev I.V."/>
            <person name="Mortensen U.H."/>
            <person name="De Vries R.P."/>
            <person name="Baker S.E."/>
            <person name="Andersen M.R."/>
        </authorList>
    </citation>
    <scope>NUCLEOTIDE SEQUENCE [LARGE SCALE GENOMIC DNA]</scope>
    <source>
        <strain evidence="2 3">CBS 449.75</strain>
    </source>
</reference>
<feature type="compositionally biased region" description="Basic and acidic residues" evidence="1">
    <location>
        <begin position="323"/>
        <end position="337"/>
    </location>
</feature>
<feature type="region of interest" description="Disordered" evidence="1">
    <location>
        <begin position="105"/>
        <end position="143"/>
    </location>
</feature>
<dbReference type="Proteomes" id="UP001610432">
    <property type="component" value="Unassembled WGS sequence"/>
</dbReference>
<protein>
    <submittedName>
        <fullName evidence="2">Uncharacterized protein</fullName>
    </submittedName>
</protein>
<dbReference type="RefSeq" id="XP_070889844.1">
    <property type="nucleotide sequence ID" value="XM_071025557.1"/>
</dbReference>
<name>A0ABR4M233_9EURO</name>
<sequence length="475" mass="52988">MMRPRDPRVRQTINQISHNLESANESAQEGIYKFSHNYVFPCFTAIGNCVYSCTATCLPTREDHLRRRRRHYADFDFYDDWDNEEADDTILGWGTDELDRLLAGSGLARGSSEQPRRQRKMSYGTRRTSRRKSGLLMPDDRNDPTVIPSSSFLGFLERFPWRLGARGVKYRPSAADLQEHPTGLRRHAYEENPLIESAEEFGGEPADNGNGRYRSSTQTSRETSNSLSSRGDLIMSDEEEDAVPLDDEFAMALTHRGTGLESDDQVADKPDSMRSASATISIAPTTSSKSSKKKKRRRRSNRIRSPPNSYGNIAHDLSSVSIEDLKKEDERAAREEEMEIVRKRIAARQLALSRGIGKKTIKTASIPQSPTSPSDVAHHDSSRTTPSETGGEHDSSFYNTGITRQDSNSRLSEAGSRTEPFPPLPESPVTPESTDPNPDSQTGPVHGTAFSVEPIKDPSEAQGDTLNSKPINERR</sequence>
<feature type="compositionally biased region" description="Polar residues" evidence="1">
    <location>
        <begin position="430"/>
        <end position="443"/>
    </location>
</feature>
<feature type="compositionally biased region" description="Polar residues" evidence="1">
    <location>
        <begin position="213"/>
        <end position="229"/>
    </location>
</feature>
<evidence type="ECO:0000313" key="2">
    <source>
        <dbReference type="EMBL" id="KAL2870865.1"/>
    </source>
</evidence>
<evidence type="ECO:0000256" key="1">
    <source>
        <dbReference type="SAM" id="MobiDB-lite"/>
    </source>
</evidence>
<feature type="region of interest" description="Disordered" evidence="1">
    <location>
        <begin position="199"/>
        <end position="237"/>
    </location>
</feature>
<keyword evidence="3" id="KW-1185">Reference proteome</keyword>
<dbReference type="EMBL" id="JBFXLQ010000004">
    <property type="protein sequence ID" value="KAL2870865.1"/>
    <property type="molecule type" value="Genomic_DNA"/>
</dbReference>
<feature type="compositionally biased region" description="Basic residues" evidence="1">
    <location>
        <begin position="290"/>
        <end position="302"/>
    </location>
</feature>
<organism evidence="2 3">
    <name type="scientific">Aspergillus lucknowensis</name>
    <dbReference type="NCBI Taxonomy" id="176173"/>
    <lineage>
        <taxon>Eukaryota</taxon>
        <taxon>Fungi</taxon>
        <taxon>Dikarya</taxon>
        <taxon>Ascomycota</taxon>
        <taxon>Pezizomycotina</taxon>
        <taxon>Eurotiomycetes</taxon>
        <taxon>Eurotiomycetidae</taxon>
        <taxon>Eurotiales</taxon>
        <taxon>Aspergillaceae</taxon>
        <taxon>Aspergillus</taxon>
        <taxon>Aspergillus subgen. Nidulantes</taxon>
    </lineage>
</organism>